<dbReference type="OrthoDB" id="9777890at2"/>
<dbReference type="AlphaFoldDB" id="A0A2L0EW85"/>
<dbReference type="InterPro" id="IPR027443">
    <property type="entry name" value="IPNS-like_sf"/>
</dbReference>
<dbReference type="EMBL" id="CP012673">
    <property type="protein sequence ID" value="AUX43563.1"/>
    <property type="molecule type" value="Genomic_DNA"/>
</dbReference>
<evidence type="ECO:0000313" key="4">
    <source>
        <dbReference type="Proteomes" id="UP000238348"/>
    </source>
</evidence>
<protein>
    <recommendedName>
        <fullName evidence="2">Aspartyl/asparaginy/proline hydroxylase domain-containing protein</fullName>
    </recommendedName>
</protein>
<dbReference type="Pfam" id="PF05118">
    <property type="entry name" value="Asp_Arg_Hydrox"/>
    <property type="match status" value="1"/>
</dbReference>
<dbReference type="InterPro" id="IPR007803">
    <property type="entry name" value="Asp/Arg/Pro-Hydrxlase"/>
</dbReference>
<dbReference type="PANTHER" id="PTHR12788:SF10">
    <property type="entry name" value="PROTEIN-TYROSINE SULFOTRANSFERASE"/>
    <property type="match status" value="1"/>
</dbReference>
<dbReference type="InterPro" id="IPR026634">
    <property type="entry name" value="TPST-like"/>
</dbReference>
<feature type="domain" description="Aspartyl/asparaginy/proline hydroxylase" evidence="2">
    <location>
        <begin position="116"/>
        <end position="171"/>
    </location>
</feature>
<dbReference type="SUPFAM" id="SSF51197">
    <property type="entry name" value="Clavaminate synthase-like"/>
    <property type="match status" value="1"/>
</dbReference>
<evidence type="ECO:0000313" key="3">
    <source>
        <dbReference type="EMBL" id="AUX43563.1"/>
    </source>
</evidence>
<dbReference type="Gene3D" id="2.60.120.330">
    <property type="entry name" value="B-lactam Antibiotic, Isopenicillin N Synthase, Chain"/>
    <property type="match status" value="1"/>
</dbReference>
<dbReference type="Proteomes" id="UP000238348">
    <property type="component" value="Chromosome"/>
</dbReference>
<reference evidence="3 4" key="1">
    <citation type="submission" date="2015-09" db="EMBL/GenBank/DDBJ databases">
        <title>Sorangium comparison.</title>
        <authorList>
            <person name="Zaburannyi N."/>
            <person name="Bunk B."/>
            <person name="Overmann J."/>
            <person name="Mueller R."/>
        </authorList>
    </citation>
    <scope>NUCLEOTIDE SEQUENCE [LARGE SCALE GENOMIC DNA]</scope>
    <source>
        <strain evidence="3 4">So ce26</strain>
    </source>
</reference>
<accession>A0A2L0EW85</accession>
<dbReference type="InterPro" id="IPR027417">
    <property type="entry name" value="P-loop_NTPase"/>
</dbReference>
<keyword evidence="1" id="KW-0808">Transferase</keyword>
<dbReference type="SUPFAM" id="SSF52540">
    <property type="entry name" value="P-loop containing nucleoside triphosphate hydrolases"/>
    <property type="match status" value="1"/>
</dbReference>
<evidence type="ECO:0000259" key="2">
    <source>
        <dbReference type="Pfam" id="PF05118"/>
    </source>
</evidence>
<name>A0A2L0EW85_SORCE</name>
<evidence type="ECO:0000256" key="1">
    <source>
        <dbReference type="ARBA" id="ARBA00022679"/>
    </source>
</evidence>
<sequence length="597" mass="66187">MKLARVLERVPRRFDPARLAAELARFGERDWIPCPSGALGSSAIPLVTAGGSANHELALAGPARPTAALGRCPYLEEVMGALGVPVARSRLVRLAGATEPPEAEEWNYHWFRRAPVCIPLVTSAAVTLSCGGEIAHMAAGEAWIFDNTRPHRLHNPSGESCVHLIVETRDPAGLLREQGGSLALEPYRFEVLSEEEVAALTEEILADPGRRPMTDAERLAFVETIEQIRRRWGAAFRRFGHQSTGELAYQDIILDVRERVMPKLAPKSAGMKAAAVIDTMLWMSPPAPRRFDRPATTKRSTDAEPLGCPEFERPLFVVAAPRSGSTLLFDLLSRFPDVWTIGGESHEILRAIPELHPAARGYSSDRLTEADASPGVAGALREGFARQLVDRRGQRYLDRPAHERPGRLRFLEKTPANALRIPFLRAVFPDALFVYLVRDPRENISSLVEGWRSRRFLAYRGMPGWPYRDWSFLLPPGWSSLEGRSLVEIAAYQWKAANAAIEEDLAALPASSWRRVSYDELIRRPGEVLLSIGKLAGLRWDEEVEKATSGVLPLSRVTLSAPSPDKWRRHEQELAALLPSLEPTTAKATTHADDLPQ</sequence>
<dbReference type="RefSeq" id="WP_104982228.1">
    <property type="nucleotide sequence ID" value="NZ_CP012673.1"/>
</dbReference>
<dbReference type="Pfam" id="PF13469">
    <property type="entry name" value="Sulfotransfer_3"/>
    <property type="match status" value="1"/>
</dbReference>
<dbReference type="PANTHER" id="PTHR12788">
    <property type="entry name" value="PROTEIN-TYROSINE SULFOTRANSFERASE 2"/>
    <property type="match status" value="1"/>
</dbReference>
<gene>
    <name evidence="3" type="ORF">SOCE26_050130</name>
</gene>
<dbReference type="Gene3D" id="3.40.50.300">
    <property type="entry name" value="P-loop containing nucleotide triphosphate hydrolases"/>
    <property type="match status" value="1"/>
</dbReference>
<dbReference type="GO" id="GO:0008476">
    <property type="term" value="F:protein-tyrosine sulfotransferase activity"/>
    <property type="evidence" value="ECO:0007669"/>
    <property type="project" value="InterPro"/>
</dbReference>
<organism evidence="3 4">
    <name type="scientific">Sorangium cellulosum</name>
    <name type="common">Polyangium cellulosum</name>
    <dbReference type="NCBI Taxonomy" id="56"/>
    <lineage>
        <taxon>Bacteria</taxon>
        <taxon>Pseudomonadati</taxon>
        <taxon>Myxococcota</taxon>
        <taxon>Polyangia</taxon>
        <taxon>Polyangiales</taxon>
        <taxon>Polyangiaceae</taxon>
        <taxon>Sorangium</taxon>
    </lineage>
</organism>
<proteinExistence type="predicted"/>